<name>A0A379ECY1_9BACT</name>
<evidence type="ECO:0000313" key="1">
    <source>
        <dbReference type="EMBL" id="SUB94110.1"/>
    </source>
</evidence>
<evidence type="ECO:0000313" key="2">
    <source>
        <dbReference type="Proteomes" id="UP000255469"/>
    </source>
</evidence>
<reference evidence="1 2" key="1">
    <citation type="submission" date="2018-06" db="EMBL/GenBank/DDBJ databases">
        <authorList>
            <consortium name="Pathogen Informatics"/>
            <person name="Doyle S."/>
        </authorList>
    </citation>
    <scope>NUCLEOTIDE SEQUENCE [LARGE SCALE GENOMIC DNA]</scope>
    <source>
        <strain evidence="1 2">NCTC13067</strain>
    </source>
</reference>
<gene>
    <name evidence="1" type="ORF">NCTC13067_01971</name>
</gene>
<dbReference type="Proteomes" id="UP000255469">
    <property type="component" value="Unassembled WGS sequence"/>
</dbReference>
<proteinExistence type="predicted"/>
<organism evidence="1 2">
    <name type="scientific">Prevotella denticola</name>
    <dbReference type="NCBI Taxonomy" id="28129"/>
    <lineage>
        <taxon>Bacteria</taxon>
        <taxon>Pseudomonadati</taxon>
        <taxon>Bacteroidota</taxon>
        <taxon>Bacteroidia</taxon>
        <taxon>Bacteroidales</taxon>
        <taxon>Prevotellaceae</taxon>
        <taxon>Prevotella</taxon>
    </lineage>
</organism>
<protein>
    <submittedName>
        <fullName evidence="1">Uncharacterized protein</fullName>
    </submittedName>
</protein>
<sequence length="149" mass="15974">MALGLVHISSGAILHCRKSRPPPPPFPPQPHFTLISEPETLHILQSKREETAGKHRRPEEKGGAKTRQCVACPAVLRSGGSLRQPPYGQTLPVCGRIAGPYRADSCTRHTATQPGLACTPIRPYLHSNQALSAPQSGLTCTSIGPYLQG</sequence>
<accession>A0A379ECY1</accession>
<dbReference type="AlphaFoldDB" id="A0A379ECY1"/>
<dbReference type="EMBL" id="UGTM01000002">
    <property type="protein sequence ID" value="SUB94110.1"/>
    <property type="molecule type" value="Genomic_DNA"/>
</dbReference>